<organism evidence="2 3">
    <name type="scientific">Methylobacterium gossipiicola</name>
    <dbReference type="NCBI Taxonomy" id="582675"/>
    <lineage>
        <taxon>Bacteria</taxon>
        <taxon>Pseudomonadati</taxon>
        <taxon>Pseudomonadota</taxon>
        <taxon>Alphaproteobacteria</taxon>
        <taxon>Hyphomicrobiales</taxon>
        <taxon>Methylobacteriaceae</taxon>
        <taxon>Methylobacterium</taxon>
    </lineage>
</organism>
<sequence>MGATGPAGATGATGSDAPCYARGTLILTPEGERPVEDLRAGDAVVTASGATVRVQWVGHRSLDLTRHPRPERVRPVRVAAHAFGHGRPHTDLFVSPAHALFLDGVLIPAEALIDGGAVAQVAPAAVVYHHVELAVHDVLVANGLPAESFLDCGNRADFENHDGPVRLHPDFASLNWEMACAPFVVAGPVLERVRAGLAAPKAAPAERGRRSILSRLLRRA</sequence>
<keyword evidence="3" id="KW-1185">Reference proteome</keyword>
<dbReference type="Proteomes" id="UP000199229">
    <property type="component" value="Unassembled WGS sequence"/>
</dbReference>
<dbReference type="AlphaFoldDB" id="A0A1I2VFH2"/>
<name>A0A1I2VFH2_9HYPH</name>
<dbReference type="STRING" id="582675.SAMN05192565_11461"/>
<protein>
    <submittedName>
        <fullName evidence="2">Hint domain-containing protein</fullName>
    </submittedName>
</protein>
<dbReference type="Gene3D" id="2.170.16.10">
    <property type="entry name" value="Hedgehog/Intein (Hint) domain"/>
    <property type="match status" value="1"/>
</dbReference>
<dbReference type="InterPro" id="IPR028992">
    <property type="entry name" value="Hedgehog/Intein_dom"/>
</dbReference>
<evidence type="ECO:0000313" key="2">
    <source>
        <dbReference type="EMBL" id="SFG86927.1"/>
    </source>
</evidence>
<dbReference type="InterPro" id="IPR036844">
    <property type="entry name" value="Hint_dom_sf"/>
</dbReference>
<dbReference type="Pfam" id="PF13403">
    <property type="entry name" value="Hint_2"/>
    <property type="match status" value="1"/>
</dbReference>
<evidence type="ECO:0000313" key="3">
    <source>
        <dbReference type="Proteomes" id="UP000199229"/>
    </source>
</evidence>
<accession>A0A1I2VFH2</accession>
<dbReference type="SUPFAM" id="SSF51294">
    <property type="entry name" value="Hedgehog/intein (Hint) domain"/>
    <property type="match status" value="1"/>
</dbReference>
<evidence type="ECO:0000259" key="1">
    <source>
        <dbReference type="Pfam" id="PF13403"/>
    </source>
</evidence>
<dbReference type="EMBL" id="FOPM01000014">
    <property type="protein sequence ID" value="SFG86927.1"/>
    <property type="molecule type" value="Genomic_DNA"/>
</dbReference>
<gene>
    <name evidence="2" type="ORF">SAMN05192565_11461</name>
</gene>
<proteinExistence type="predicted"/>
<dbReference type="RefSeq" id="WP_244528741.1">
    <property type="nucleotide sequence ID" value="NZ_FOPM01000014.1"/>
</dbReference>
<reference evidence="3" key="1">
    <citation type="submission" date="2016-10" db="EMBL/GenBank/DDBJ databases">
        <authorList>
            <person name="Varghese N."/>
            <person name="Submissions S."/>
        </authorList>
    </citation>
    <scope>NUCLEOTIDE SEQUENCE [LARGE SCALE GENOMIC DNA]</scope>
    <source>
        <strain evidence="3">Gh-105</strain>
    </source>
</reference>
<feature type="domain" description="Hedgehog/Intein (Hint)" evidence="1">
    <location>
        <begin position="18"/>
        <end position="152"/>
    </location>
</feature>